<dbReference type="Pfam" id="PF05768">
    <property type="entry name" value="Glrx-like"/>
    <property type="match status" value="1"/>
</dbReference>
<gene>
    <name evidence="2" type="ORF">LAFE_0A04126G</name>
</gene>
<dbReference type="SUPFAM" id="SSF52833">
    <property type="entry name" value="Thioredoxin-like"/>
    <property type="match status" value="1"/>
</dbReference>
<proteinExistence type="inferred from homology"/>
<dbReference type="InterPro" id="IPR008554">
    <property type="entry name" value="Glutaredoxin-like"/>
</dbReference>
<dbReference type="InterPro" id="IPR036249">
    <property type="entry name" value="Thioredoxin-like_sf"/>
</dbReference>
<keyword evidence="1" id="KW-0813">Transport</keyword>
<dbReference type="PANTHER" id="PTHR33558:SF1">
    <property type="entry name" value="GLUTAREDOXIN-LIKE PROTEIN C5ORF63 HOMOLOG"/>
    <property type="match status" value="1"/>
</dbReference>
<dbReference type="Gene3D" id="3.40.30.10">
    <property type="entry name" value="Glutaredoxin"/>
    <property type="match status" value="1"/>
</dbReference>
<dbReference type="STRING" id="4955.A0A1G4M6M5"/>
<reference evidence="2 3" key="1">
    <citation type="submission" date="2016-03" db="EMBL/GenBank/DDBJ databases">
        <authorList>
            <person name="Devillers H."/>
        </authorList>
    </citation>
    <scope>NUCLEOTIDE SEQUENCE [LARGE SCALE GENOMIC DNA]</scope>
    <source>
        <strain evidence="2">CBS 6772</strain>
    </source>
</reference>
<organism evidence="2 3">
    <name type="scientific">Lachancea fermentati</name>
    <name type="common">Zygosaccharomyces fermentati</name>
    <dbReference type="NCBI Taxonomy" id="4955"/>
    <lineage>
        <taxon>Eukaryota</taxon>
        <taxon>Fungi</taxon>
        <taxon>Dikarya</taxon>
        <taxon>Ascomycota</taxon>
        <taxon>Saccharomycotina</taxon>
        <taxon>Saccharomycetes</taxon>
        <taxon>Saccharomycetales</taxon>
        <taxon>Saccharomycetaceae</taxon>
        <taxon>Lachancea</taxon>
    </lineage>
</organism>
<dbReference type="PANTHER" id="PTHR33558">
    <property type="entry name" value="GLUTAREDOXIN-LIKE PROTEIN C5ORF63 HOMOLOG"/>
    <property type="match status" value="1"/>
</dbReference>
<evidence type="ECO:0000256" key="1">
    <source>
        <dbReference type="RuleBase" id="RU363082"/>
    </source>
</evidence>
<protein>
    <recommendedName>
        <fullName evidence="1">Glutaredoxin-like protein</fullName>
    </recommendedName>
</protein>
<keyword evidence="1" id="KW-0249">Electron transport</keyword>
<evidence type="ECO:0000313" key="2">
    <source>
        <dbReference type="EMBL" id="SCV99482.1"/>
    </source>
</evidence>
<dbReference type="OMA" id="SDVWDKR"/>
<sequence length="111" mass="12823">MLRRLGVRGFRTGCRLSNYSNVRLTLFSKNNCGLCHKADNVVKQVMKGSGYDELSYHIVDIDEPGNKKWWELYCMDVPVLHVENTLKPDSLVKIFHRLDELDVKEKINAAK</sequence>
<evidence type="ECO:0000313" key="3">
    <source>
        <dbReference type="Proteomes" id="UP000190831"/>
    </source>
</evidence>
<keyword evidence="3" id="KW-1185">Reference proteome</keyword>
<dbReference type="OrthoDB" id="429967at2759"/>
<dbReference type="EMBL" id="LT598487">
    <property type="protein sequence ID" value="SCV99482.1"/>
    <property type="molecule type" value="Genomic_DNA"/>
</dbReference>
<dbReference type="Proteomes" id="UP000190831">
    <property type="component" value="Chromosome A"/>
</dbReference>
<dbReference type="InterPro" id="IPR052565">
    <property type="entry name" value="Glutaredoxin-like_YDR286C"/>
</dbReference>
<name>A0A1G4M6M5_LACFM</name>
<dbReference type="AlphaFoldDB" id="A0A1G4M6M5"/>
<comment type="similarity">
    <text evidence="1">Belongs to the glutaredoxin family.</text>
</comment>
<accession>A0A1G4M6M5</accession>